<dbReference type="InterPro" id="IPR023393">
    <property type="entry name" value="START-like_dom_sf"/>
</dbReference>
<name>A0A4Y7TM72_COPMI</name>
<keyword evidence="2" id="KW-1185">Reference proteome</keyword>
<proteinExistence type="predicted"/>
<accession>A0A4Y7TM72</accession>
<dbReference type="OrthoDB" id="2320332at2759"/>
<dbReference type="InterPro" id="IPR015075">
    <property type="entry name" value="AtaL"/>
</dbReference>
<dbReference type="Pfam" id="PF08982">
    <property type="entry name" value="AtaL"/>
    <property type="match status" value="1"/>
</dbReference>
<evidence type="ECO:0000313" key="1">
    <source>
        <dbReference type="EMBL" id="TEB35280.1"/>
    </source>
</evidence>
<dbReference type="SUPFAM" id="SSF55961">
    <property type="entry name" value="Bet v1-like"/>
    <property type="match status" value="1"/>
</dbReference>
<protein>
    <recommendedName>
        <fullName evidence="3">DUF1857-domain-containing protein</fullName>
    </recommendedName>
</protein>
<organism evidence="1 2">
    <name type="scientific">Coprinellus micaceus</name>
    <name type="common">Glistening ink-cap mushroom</name>
    <name type="synonym">Coprinus micaceus</name>
    <dbReference type="NCBI Taxonomy" id="71717"/>
    <lineage>
        <taxon>Eukaryota</taxon>
        <taxon>Fungi</taxon>
        <taxon>Dikarya</taxon>
        <taxon>Basidiomycota</taxon>
        <taxon>Agaricomycotina</taxon>
        <taxon>Agaricomycetes</taxon>
        <taxon>Agaricomycetidae</taxon>
        <taxon>Agaricales</taxon>
        <taxon>Agaricineae</taxon>
        <taxon>Psathyrellaceae</taxon>
        <taxon>Coprinellus</taxon>
    </lineage>
</organism>
<dbReference type="Proteomes" id="UP000298030">
    <property type="component" value="Unassembled WGS sequence"/>
</dbReference>
<evidence type="ECO:0000313" key="2">
    <source>
        <dbReference type="Proteomes" id="UP000298030"/>
    </source>
</evidence>
<comment type="caution">
    <text evidence="1">The sequence shown here is derived from an EMBL/GenBank/DDBJ whole genome shotgun (WGS) entry which is preliminary data.</text>
</comment>
<dbReference type="STRING" id="71717.A0A4Y7TM72"/>
<gene>
    <name evidence="1" type="ORF">FA13DRAFT_1728082</name>
</gene>
<sequence length="152" mass="16507">MSNFAASRKVNPEGSSVKLTAEQVWKGLQIKARDPAKFIPDTTSVNTISDAEDKLIREISFKGKPAVTQEISFHPNVGTNCSHKDKNTSVSNILSYDESNELVLTIQFVGGVPNQDPAPEASTPENLNKRVGQSVERTISQIRALVQDGTIA</sequence>
<dbReference type="EMBL" id="QPFP01000007">
    <property type="protein sequence ID" value="TEB35280.1"/>
    <property type="molecule type" value="Genomic_DNA"/>
</dbReference>
<dbReference type="Gene3D" id="3.30.530.20">
    <property type="match status" value="1"/>
</dbReference>
<dbReference type="AlphaFoldDB" id="A0A4Y7TM72"/>
<reference evidence="1 2" key="1">
    <citation type="journal article" date="2019" name="Nat. Ecol. Evol.">
        <title>Megaphylogeny resolves global patterns of mushroom evolution.</title>
        <authorList>
            <person name="Varga T."/>
            <person name="Krizsan K."/>
            <person name="Foldi C."/>
            <person name="Dima B."/>
            <person name="Sanchez-Garcia M."/>
            <person name="Sanchez-Ramirez S."/>
            <person name="Szollosi G.J."/>
            <person name="Szarkandi J.G."/>
            <person name="Papp V."/>
            <person name="Albert L."/>
            <person name="Andreopoulos W."/>
            <person name="Angelini C."/>
            <person name="Antonin V."/>
            <person name="Barry K.W."/>
            <person name="Bougher N.L."/>
            <person name="Buchanan P."/>
            <person name="Buyck B."/>
            <person name="Bense V."/>
            <person name="Catcheside P."/>
            <person name="Chovatia M."/>
            <person name="Cooper J."/>
            <person name="Damon W."/>
            <person name="Desjardin D."/>
            <person name="Finy P."/>
            <person name="Geml J."/>
            <person name="Haridas S."/>
            <person name="Hughes K."/>
            <person name="Justo A."/>
            <person name="Karasinski D."/>
            <person name="Kautmanova I."/>
            <person name="Kiss B."/>
            <person name="Kocsube S."/>
            <person name="Kotiranta H."/>
            <person name="LaButti K.M."/>
            <person name="Lechner B.E."/>
            <person name="Liimatainen K."/>
            <person name="Lipzen A."/>
            <person name="Lukacs Z."/>
            <person name="Mihaltcheva S."/>
            <person name="Morgado L.N."/>
            <person name="Niskanen T."/>
            <person name="Noordeloos M.E."/>
            <person name="Ohm R.A."/>
            <person name="Ortiz-Santana B."/>
            <person name="Ovrebo C."/>
            <person name="Racz N."/>
            <person name="Riley R."/>
            <person name="Savchenko A."/>
            <person name="Shiryaev A."/>
            <person name="Soop K."/>
            <person name="Spirin V."/>
            <person name="Szebenyi C."/>
            <person name="Tomsovsky M."/>
            <person name="Tulloss R.E."/>
            <person name="Uehling J."/>
            <person name="Grigoriev I.V."/>
            <person name="Vagvolgyi C."/>
            <person name="Papp T."/>
            <person name="Martin F.M."/>
            <person name="Miettinen O."/>
            <person name="Hibbett D.S."/>
            <person name="Nagy L.G."/>
        </authorList>
    </citation>
    <scope>NUCLEOTIDE SEQUENCE [LARGE SCALE GENOMIC DNA]</scope>
    <source>
        <strain evidence="1 2">FP101781</strain>
    </source>
</reference>
<evidence type="ECO:0008006" key="3">
    <source>
        <dbReference type="Google" id="ProtNLM"/>
    </source>
</evidence>